<protein>
    <recommendedName>
        <fullName evidence="4">Defensin</fullName>
    </recommendedName>
</protein>
<keyword evidence="1" id="KW-0732">Signal</keyword>
<dbReference type="EMBL" id="JBJJXI010000045">
    <property type="protein sequence ID" value="KAL3401646.1"/>
    <property type="molecule type" value="Genomic_DNA"/>
</dbReference>
<evidence type="ECO:0000313" key="2">
    <source>
        <dbReference type="EMBL" id="KAL3401646.1"/>
    </source>
</evidence>
<evidence type="ECO:0000313" key="3">
    <source>
        <dbReference type="Proteomes" id="UP001627154"/>
    </source>
</evidence>
<gene>
    <name evidence="2" type="ORF">TKK_005446</name>
</gene>
<proteinExistence type="predicted"/>
<dbReference type="Proteomes" id="UP001627154">
    <property type="component" value="Unassembled WGS sequence"/>
</dbReference>
<evidence type="ECO:0008006" key="4">
    <source>
        <dbReference type="Google" id="ProtNLM"/>
    </source>
</evidence>
<feature type="chain" id="PRO_5044882817" description="Defensin" evidence="1">
    <location>
        <begin position="23"/>
        <end position="122"/>
    </location>
</feature>
<feature type="signal peptide" evidence="1">
    <location>
        <begin position="1"/>
        <end position="22"/>
    </location>
</feature>
<evidence type="ECO:0000256" key="1">
    <source>
        <dbReference type="SAM" id="SignalP"/>
    </source>
</evidence>
<keyword evidence="3" id="KW-1185">Reference proteome</keyword>
<comment type="caution">
    <text evidence="2">The sequence shown here is derived from an EMBL/GenBank/DDBJ whole genome shotgun (WGS) entry which is preliminary data.</text>
</comment>
<reference evidence="2 3" key="1">
    <citation type="journal article" date="2024" name="bioRxiv">
        <title>A reference genome for Trichogramma kaykai: A tiny desert-dwelling parasitoid wasp with competing sex-ratio distorters.</title>
        <authorList>
            <person name="Culotta J."/>
            <person name="Lindsey A.R."/>
        </authorList>
    </citation>
    <scope>NUCLEOTIDE SEQUENCE [LARGE SCALE GENOMIC DNA]</scope>
    <source>
        <strain evidence="2 3">KSX58</strain>
    </source>
</reference>
<sequence length="122" mass="13348">MKPVVVYLACAWLLAAIATSQAGLPPPPSRQDDVLVLLDEPNVAAQHVPSDSTIINVKKKIRDNVYNFYEDGFALRETPLLSSYCSEASCTNSCIQRNFGSSFGFCRNSLCQCLVPAYAVRS</sequence>
<name>A0ABD2X8D5_9HYME</name>
<dbReference type="AlphaFoldDB" id="A0ABD2X8D5"/>
<accession>A0ABD2X8D5</accession>
<organism evidence="2 3">
    <name type="scientific">Trichogramma kaykai</name>
    <dbReference type="NCBI Taxonomy" id="54128"/>
    <lineage>
        <taxon>Eukaryota</taxon>
        <taxon>Metazoa</taxon>
        <taxon>Ecdysozoa</taxon>
        <taxon>Arthropoda</taxon>
        <taxon>Hexapoda</taxon>
        <taxon>Insecta</taxon>
        <taxon>Pterygota</taxon>
        <taxon>Neoptera</taxon>
        <taxon>Endopterygota</taxon>
        <taxon>Hymenoptera</taxon>
        <taxon>Apocrita</taxon>
        <taxon>Proctotrupomorpha</taxon>
        <taxon>Chalcidoidea</taxon>
        <taxon>Trichogrammatidae</taxon>
        <taxon>Trichogramma</taxon>
    </lineage>
</organism>